<keyword evidence="1" id="KW-0175">Coiled coil</keyword>
<sequence>MLNVINNHIIKYNNLHKLRKAFFYSRVVINNFEIKNNENVLLNNVQIIKDEQLLLNNCVNFLTNFEKFAIICCACTDPKNKVQLKKSIWFSSIGLELNDFLNYLNKDNQELKNEKIKIFEDIIKLQCPVILKDKNTVLIEAAISPKKIVNSSKRMRHFFNISEIITCRSCSQKNKCKRFLQKYAGEPDFSDFTRLMIGFYNICKVYIKRKESDRKELRNTIEKVNYFHYALMYMYNYLLKHKHFNYTNVEEGNKKSILKHLKEKRRQTNLIKIKGEQEKVLNIPKEFSDLIIPTKKANMKRKQKNVFEKIQKYRKKSDISEDEEKFIWVEEEDDGDKETDRNCIKIEDPSYNINNNVLNNNSECHNLIVINNSVDELPSFRFLYLMKTGDNNITNYNIIYNKYTKMMEKKVYVNLDDQYIDEDIIKTENMLFKIPEAIGGYTFINYIENVPNNYIFPINKNLYEGIHVYKKEEINISHLWRNLHKEYLKIRKVNFFNTFNIKNSLNLLRHKKNKNSHDQQNEEKNDDIIELKDELTSFEEYIYNQKKEKNKQSKKDKYKKLQECVSTYNSFHDKIKDDEDERFEYFKKLKNQNERCEENVELKDQINSVYNNMDIEDEEGRSYKHTYNIRRKLNEEQNDAKSVTVDDIQKEKKSLIENHKKELRERSFYICKNIKFPELTNNEGASKIKNRNKYLKDELEKYIRPPKGDKKTNISYELKEDTIKAHSLHKGADSLKHFIKKEKKKSYKKKKKKNMSEEHI</sequence>
<name>A0A2I0BYN6_PLAFO</name>
<dbReference type="EMBL" id="QFXU01000022">
    <property type="protein sequence ID" value="KAF4327137.1"/>
    <property type="molecule type" value="Genomic_DNA"/>
</dbReference>
<evidence type="ECO:0000256" key="2">
    <source>
        <dbReference type="SAM" id="MobiDB-lite"/>
    </source>
</evidence>
<evidence type="ECO:0000313" key="5">
    <source>
        <dbReference type="Proteomes" id="UP000232684"/>
    </source>
</evidence>
<gene>
    <name evidence="4" type="ORF">CK202_1831</name>
    <name evidence="3" type="ORF">CYL21_4614</name>
</gene>
<feature type="coiled-coil region" evidence="1">
    <location>
        <begin position="514"/>
        <end position="606"/>
    </location>
</feature>
<dbReference type="EMBL" id="NYMT01000004">
    <property type="protein sequence ID" value="PKC48408.1"/>
    <property type="molecule type" value="Genomic_DNA"/>
</dbReference>
<dbReference type="Proteomes" id="UP000232684">
    <property type="component" value="Unassembled WGS sequence"/>
</dbReference>
<evidence type="ECO:0000313" key="6">
    <source>
        <dbReference type="Proteomes" id="UP000754359"/>
    </source>
</evidence>
<dbReference type="AlphaFoldDB" id="A0A2I0BYN6"/>
<evidence type="ECO:0000313" key="4">
    <source>
        <dbReference type="EMBL" id="PKC48408.1"/>
    </source>
</evidence>
<dbReference type="Proteomes" id="UP000754359">
    <property type="component" value="Unassembled WGS sequence"/>
</dbReference>
<accession>A0A2I0BYN6</accession>
<feature type="compositionally biased region" description="Basic residues" evidence="2">
    <location>
        <begin position="737"/>
        <end position="753"/>
    </location>
</feature>
<proteinExistence type="predicted"/>
<feature type="region of interest" description="Disordered" evidence="2">
    <location>
        <begin position="734"/>
        <end position="760"/>
    </location>
</feature>
<protein>
    <submittedName>
        <fullName evidence="4">Uncharacterized protein</fullName>
    </submittedName>
</protein>
<organism evidence="4 5">
    <name type="scientific">Plasmodium falciparum (isolate NF54)</name>
    <dbReference type="NCBI Taxonomy" id="5843"/>
    <lineage>
        <taxon>Eukaryota</taxon>
        <taxon>Sar</taxon>
        <taxon>Alveolata</taxon>
        <taxon>Apicomplexa</taxon>
        <taxon>Aconoidasida</taxon>
        <taxon>Haemosporida</taxon>
        <taxon>Plasmodiidae</taxon>
        <taxon>Plasmodium</taxon>
        <taxon>Plasmodium (Laverania)</taxon>
    </lineage>
</organism>
<evidence type="ECO:0000313" key="3">
    <source>
        <dbReference type="EMBL" id="KAF4327137.1"/>
    </source>
</evidence>
<evidence type="ECO:0000256" key="1">
    <source>
        <dbReference type="SAM" id="Coils"/>
    </source>
</evidence>
<reference evidence="3 6" key="2">
    <citation type="submission" date="2018-05" db="EMBL/GenBank/DDBJ databases">
        <title>Genome assembly of Plasmodium falciparum NF54 DiCre.</title>
        <authorList>
            <person name="Baumgarten S."/>
            <person name="Treeck M."/>
            <person name="Scherf A."/>
        </authorList>
    </citation>
    <scope>NUCLEOTIDE SEQUENCE [LARGE SCALE GENOMIC DNA]</scope>
    <source>
        <strain evidence="3">NF54</strain>
    </source>
</reference>
<dbReference type="VEuPathDB" id="PlasmoDB:PfNF54_120033700"/>
<reference evidence="4 5" key="1">
    <citation type="submission" date="2017-11" db="EMBL/GenBank/DDBJ databases">
        <title>Plasmodium falciparum NF54 genome assembly.</title>
        <authorList>
            <person name="Bryant J.M."/>
            <person name="Baumgarten S."/>
            <person name="Scheidig-Benatar C."/>
            <person name="Scherf A."/>
        </authorList>
    </citation>
    <scope>NUCLEOTIDE SEQUENCE [LARGE SCALE GENOMIC DNA]</scope>
    <source>
        <strain evidence="4">NF54</strain>
    </source>
</reference>
<comment type="caution">
    <text evidence="4">The sequence shown here is derived from an EMBL/GenBank/DDBJ whole genome shotgun (WGS) entry which is preliminary data.</text>
</comment>